<dbReference type="EMBL" id="ML992505">
    <property type="protein sequence ID" value="KAF2224630.1"/>
    <property type="molecule type" value="Genomic_DNA"/>
</dbReference>
<dbReference type="InterPro" id="IPR035396">
    <property type="entry name" value="Bac_rhamnosid6H"/>
</dbReference>
<reference evidence="3" key="1">
    <citation type="journal article" date="2020" name="Stud. Mycol.">
        <title>101 Dothideomycetes genomes: A test case for predicting lifestyles and emergence of pathogens.</title>
        <authorList>
            <person name="Haridas S."/>
            <person name="Albert R."/>
            <person name="Binder M."/>
            <person name="Bloem J."/>
            <person name="LaButti K."/>
            <person name="Salamov A."/>
            <person name="Andreopoulos B."/>
            <person name="Baker S."/>
            <person name="Barry K."/>
            <person name="Bills G."/>
            <person name="Bluhm B."/>
            <person name="Cannon C."/>
            <person name="Castanera R."/>
            <person name="Culley D."/>
            <person name="Daum C."/>
            <person name="Ezra D."/>
            <person name="Gonzalez J."/>
            <person name="Henrissat B."/>
            <person name="Kuo A."/>
            <person name="Liang C."/>
            <person name="Lipzen A."/>
            <person name="Lutzoni F."/>
            <person name="Magnuson J."/>
            <person name="Mondo S."/>
            <person name="Nolan M."/>
            <person name="Ohm R."/>
            <person name="Pangilinan J."/>
            <person name="Park H.-J."/>
            <person name="Ramirez L."/>
            <person name="Alfaro M."/>
            <person name="Sun H."/>
            <person name="Tritt A."/>
            <person name="Yoshinaga Y."/>
            <person name="Zwiers L.-H."/>
            <person name="Turgeon B."/>
            <person name="Goodwin S."/>
            <person name="Spatafora J."/>
            <person name="Crous P."/>
            <person name="Grigoriev I."/>
        </authorList>
    </citation>
    <scope>NUCLEOTIDE SEQUENCE [LARGE SCALE GENOMIC DNA]</scope>
    <source>
        <strain evidence="3">CECT 20119</strain>
    </source>
</reference>
<dbReference type="Pfam" id="PF17389">
    <property type="entry name" value="Bac_rhamnosid6H"/>
    <property type="match status" value="1"/>
</dbReference>
<name>A0A6A6GGP7_9PEZI</name>
<feature type="domain" description="Alpha-L-rhamnosidase six-hairpin glycosidase" evidence="1">
    <location>
        <begin position="24"/>
        <end position="72"/>
    </location>
</feature>
<evidence type="ECO:0000259" key="1">
    <source>
        <dbReference type="Pfam" id="PF17389"/>
    </source>
</evidence>
<evidence type="ECO:0000313" key="2">
    <source>
        <dbReference type="EMBL" id="KAF2224630.1"/>
    </source>
</evidence>
<dbReference type="AlphaFoldDB" id="A0A6A6GGP7"/>
<keyword evidence="3" id="KW-1185">Reference proteome</keyword>
<protein>
    <recommendedName>
        <fullName evidence="1">Alpha-L-rhamnosidase six-hairpin glycosidase domain-containing protein</fullName>
    </recommendedName>
</protein>
<accession>A0A6A6GGP7</accession>
<evidence type="ECO:0000313" key="3">
    <source>
        <dbReference type="Proteomes" id="UP000799538"/>
    </source>
</evidence>
<dbReference type="Proteomes" id="UP000799538">
    <property type="component" value="Unassembled WGS sequence"/>
</dbReference>
<gene>
    <name evidence="2" type="ORF">BDZ85DRAFT_281207</name>
</gene>
<dbReference type="OrthoDB" id="5101883at2759"/>
<organism evidence="2 3">
    <name type="scientific">Elsinoe ampelina</name>
    <dbReference type="NCBI Taxonomy" id="302913"/>
    <lineage>
        <taxon>Eukaryota</taxon>
        <taxon>Fungi</taxon>
        <taxon>Dikarya</taxon>
        <taxon>Ascomycota</taxon>
        <taxon>Pezizomycotina</taxon>
        <taxon>Dothideomycetes</taxon>
        <taxon>Dothideomycetidae</taxon>
        <taxon>Myriangiales</taxon>
        <taxon>Elsinoaceae</taxon>
        <taxon>Elsinoe</taxon>
    </lineage>
</organism>
<sequence length="72" mass="7699">MGPRPSLNQSSFVRTLSCATTSDLTRLRSIIAENDFKVGTGFAGTPQLGFALAQYGAVPDFYKMLLQTGVPS</sequence>
<proteinExistence type="predicted"/>